<name>A0A484AM59_DRONA</name>
<evidence type="ECO:0000313" key="1">
    <source>
        <dbReference type="EMBL" id="TDG38149.1"/>
    </source>
</evidence>
<reference evidence="1 2" key="1">
    <citation type="journal article" date="2019" name="J. Hered.">
        <title>An Improved Genome Assembly for Drosophila navojoa, the Basal Species in the mojavensis Cluster.</title>
        <authorList>
            <person name="Vanderlinde T."/>
            <person name="Dupim E.G."/>
            <person name="Nazario-Yepiz N.O."/>
            <person name="Carvalho A.B."/>
        </authorList>
    </citation>
    <scope>NUCLEOTIDE SEQUENCE [LARGE SCALE GENOMIC DNA]</scope>
    <source>
        <strain evidence="1">Navoj_Jal97</strain>
        <tissue evidence="1">Whole organism</tissue>
    </source>
</reference>
<accession>A0A484AM59</accession>
<comment type="caution">
    <text evidence="1">The sequence shown here is derived from an EMBL/GenBank/DDBJ whole genome shotgun (WGS) entry which is preliminary data.</text>
</comment>
<dbReference type="EMBL" id="LSRL02009928">
    <property type="protein sequence ID" value="TDG38149.1"/>
    <property type="molecule type" value="Genomic_DNA"/>
</dbReference>
<dbReference type="Proteomes" id="UP000295192">
    <property type="component" value="Unassembled WGS sequence"/>
</dbReference>
<keyword evidence="2" id="KW-1185">Reference proteome</keyword>
<protein>
    <submittedName>
        <fullName evidence="1">Uncharacterized protein</fullName>
    </submittedName>
</protein>
<gene>
    <name evidence="1" type="ORF">AWZ03_015429</name>
</gene>
<proteinExistence type="predicted"/>
<sequence>MEGGASNTSGLNVGWVYQRCKEELIAVARDLDLEDEGRVEDLRKTLSSFIQGGTGDTFLFGRRGVEYGQTRLPKIRA</sequence>
<organism evidence="1 2">
    <name type="scientific">Drosophila navojoa</name>
    <name type="common">Fruit fly</name>
    <dbReference type="NCBI Taxonomy" id="7232"/>
    <lineage>
        <taxon>Eukaryota</taxon>
        <taxon>Metazoa</taxon>
        <taxon>Ecdysozoa</taxon>
        <taxon>Arthropoda</taxon>
        <taxon>Hexapoda</taxon>
        <taxon>Insecta</taxon>
        <taxon>Pterygota</taxon>
        <taxon>Neoptera</taxon>
        <taxon>Endopterygota</taxon>
        <taxon>Diptera</taxon>
        <taxon>Brachycera</taxon>
        <taxon>Muscomorpha</taxon>
        <taxon>Ephydroidea</taxon>
        <taxon>Drosophilidae</taxon>
        <taxon>Drosophila</taxon>
    </lineage>
</organism>
<evidence type="ECO:0000313" key="2">
    <source>
        <dbReference type="Proteomes" id="UP000295192"/>
    </source>
</evidence>
<dbReference type="AlphaFoldDB" id="A0A484AM59"/>